<comment type="similarity">
    <text evidence="2">Belongs to the AOR/FOR family.</text>
</comment>
<dbReference type="GO" id="GO:0046872">
    <property type="term" value="F:metal ion binding"/>
    <property type="evidence" value="ECO:0007669"/>
    <property type="project" value="UniProtKB-KW"/>
</dbReference>
<dbReference type="Pfam" id="PF02730">
    <property type="entry name" value="AFOR_N"/>
    <property type="match status" value="1"/>
</dbReference>
<keyword evidence="4" id="KW-0479">Metal-binding</keyword>
<keyword evidence="5" id="KW-0560">Oxidoreductase</keyword>
<dbReference type="Gene3D" id="1.10.599.10">
    <property type="entry name" value="Aldehyde Ferredoxin Oxidoreductase Protein, subunit A, domain 3"/>
    <property type="match status" value="1"/>
</dbReference>
<evidence type="ECO:0000256" key="8">
    <source>
        <dbReference type="ARBA" id="ARBA00049934"/>
    </source>
</evidence>
<dbReference type="InterPro" id="IPR036021">
    <property type="entry name" value="Tungsten_al_ferr_oxy-like_C"/>
</dbReference>
<sequence>MLRRVLYIDLNKGESFVEDRYDLFEEWLGGTGVATQLLLEECPAGIEPLSPEAPIIFSIGPLNALFPAMTKTVATFKSPLSGELGESYAGGRLAMAMRFAGHESIVIRGAADRPVYISIRDDDVQIKDARSIWGIPATVVGYILRDVETGVGRRSIIRIGPGGEMLVKYAGVVVDTYRHFGRLGLGAAFGSKKLKAIVISGTEDVEVPDPRRYREIYKGLYKTVVQTDAMEKYHDIGTPININVLNQLKGLPTRNFQESSFEGAEKISGEVLADDYLFRRVSCAHCPIGCIHIGMLKTSFSREHEYEIRKISYDFELIYALGSNLGVSSPEGVLELIEACERQGIDAISTGVVLAWATEALERGIITPEDALGVKLQWNDVNEYLKAIDNIVKKQNEFYSALAEGVEAASEKYGGGDFAMALGKNEVPGYHTGPASIFGLTVGVRHSHLDNAGYSIDQKAAKKNLSPEEMVDAIIKEDDSRGVYNSLVGCLFARGVYSTEKIIEALASVGIERTEEELEVLGRKIFDEKYRFKRREGFDPERARIPHRFYETISTMGMVDPETIETMMKIYRRRRGW</sequence>
<comment type="cofactor">
    <cofactor evidence="1">
        <name>[4Fe-4S] cluster</name>
        <dbReference type="ChEBI" id="CHEBI:49883"/>
    </cofactor>
</comment>
<evidence type="ECO:0000313" key="11">
    <source>
        <dbReference type="Proteomes" id="UP000057043"/>
    </source>
</evidence>
<dbReference type="EMBL" id="LGFT01000008">
    <property type="protein sequence ID" value="KUK45126.1"/>
    <property type="molecule type" value="Genomic_DNA"/>
</dbReference>
<dbReference type="InterPro" id="IPR051919">
    <property type="entry name" value="W-dependent_AOR"/>
</dbReference>
<dbReference type="Gene3D" id="3.60.9.10">
    <property type="entry name" value="Aldehyde ferredoxin oxidoreductase, N-terminal domain"/>
    <property type="match status" value="1"/>
</dbReference>
<comment type="cofactor">
    <cofactor evidence="8">
        <name>tungstopterin</name>
        <dbReference type="ChEBI" id="CHEBI:30402"/>
    </cofactor>
</comment>
<dbReference type="PATRIC" id="fig|301375.7.peg.2299"/>
<dbReference type="SMART" id="SM00790">
    <property type="entry name" value="AFOR_N"/>
    <property type="match status" value="1"/>
</dbReference>
<dbReference type="PANTHER" id="PTHR30038:SF8">
    <property type="entry name" value="ALDEHYDE FERREDOXIN OXIDOREDUCTASE"/>
    <property type="match status" value="1"/>
</dbReference>
<dbReference type="Pfam" id="PF01314">
    <property type="entry name" value="AFOR_C"/>
    <property type="match status" value="1"/>
</dbReference>
<dbReference type="AlphaFoldDB" id="A0A101FVB9"/>
<dbReference type="InterPro" id="IPR013983">
    <property type="entry name" value="Ald_Fedxn_OxRdtase_N"/>
</dbReference>
<keyword evidence="6" id="KW-0408">Iron</keyword>
<dbReference type="Proteomes" id="UP000057043">
    <property type="component" value="Unassembled WGS sequence"/>
</dbReference>
<dbReference type="InterPro" id="IPR013985">
    <property type="entry name" value="Ald_Fedxn_OxRdtase_dom3"/>
</dbReference>
<dbReference type="GO" id="GO:0051539">
    <property type="term" value="F:4 iron, 4 sulfur cluster binding"/>
    <property type="evidence" value="ECO:0007669"/>
    <property type="project" value="UniProtKB-KW"/>
</dbReference>
<dbReference type="PANTHER" id="PTHR30038">
    <property type="entry name" value="ALDEHYDE FERREDOXIN OXIDOREDUCTASE"/>
    <property type="match status" value="1"/>
</dbReference>
<evidence type="ECO:0000313" key="10">
    <source>
        <dbReference type="EMBL" id="KUK45126.1"/>
    </source>
</evidence>
<keyword evidence="3" id="KW-0004">4Fe-4S</keyword>
<evidence type="ECO:0000256" key="5">
    <source>
        <dbReference type="ARBA" id="ARBA00023002"/>
    </source>
</evidence>
<dbReference type="Gene3D" id="1.10.569.10">
    <property type="entry name" value="Aldehyde Ferredoxin Oxidoreductase Protein, subunit A, domain 2"/>
    <property type="match status" value="1"/>
</dbReference>
<dbReference type="GO" id="GO:0009055">
    <property type="term" value="F:electron transfer activity"/>
    <property type="evidence" value="ECO:0007669"/>
    <property type="project" value="InterPro"/>
</dbReference>
<name>A0A101FVB9_9EURY</name>
<dbReference type="InterPro" id="IPR036503">
    <property type="entry name" value="Ald_Fedxn_OxRdtase_N_sf"/>
</dbReference>
<dbReference type="GO" id="GO:0016625">
    <property type="term" value="F:oxidoreductase activity, acting on the aldehyde or oxo group of donors, iron-sulfur protein as acceptor"/>
    <property type="evidence" value="ECO:0007669"/>
    <property type="project" value="InterPro"/>
</dbReference>
<evidence type="ECO:0000256" key="7">
    <source>
        <dbReference type="ARBA" id="ARBA00023014"/>
    </source>
</evidence>
<evidence type="ECO:0000256" key="2">
    <source>
        <dbReference type="ARBA" id="ARBA00011032"/>
    </source>
</evidence>
<dbReference type="SUPFAM" id="SSF48310">
    <property type="entry name" value="Aldehyde ferredoxin oxidoreductase, C-terminal domains"/>
    <property type="match status" value="1"/>
</dbReference>
<feature type="domain" description="Aldehyde ferredoxin oxidoreductase N-terminal" evidence="9">
    <location>
        <begin position="1"/>
        <end position="203"/>
    </location>
</feature>
<reference evidence="10 11" key="1">
    <citation type="journal article" date="2015" name="MBio">
        <title>Genome-Resolved Metagenomic Analysis Reveals Roles for Candidate Phyla and Other Microbial Community Members in Biogeochemical Transformations in Oil Reservoirs.</title>
        <authorList>
            <person name="Hu P."/>
            <person name="Tom L."/>
            <person name="Singh A."/>
            <person name="Thomas B.C."/>
            <person name="Baker B.J."/>
            <person name="Piceno Y.M."/>
            <person name="Andersen G.L."/>
            <person name="Banfield J.F."/>
        </authorList>
    </citation>
    <scope>NUCLEOTIDE SEQUENCE [LARGE SCALE GENOMIC DNA]</scope>
    <source>
        <strain evidence="10">57_489</strain>
    </source>
</reference>
<proteinExistence type="inferred from homology"/>
<dbReference type="SUPFAM" id="SSF56228">
    <property type="entry name" value="Aldehyde ferredoxin oxidoreductase, N-terminal domain"/>
    <property type="match status" value="1"/>
</dbReference>
<evidence type="ECO:0000259" key="9">
    <source>
        <dbReference type="SMART" id="SM00790"/>
    </source>
</evidence>
<evidence type="ECO:0000256" key="6">
    <source>
        <dbReference type="ARBA" id="ARBA00023004"/>
    </source>
</evidence>
<dbReference type="InterPro" id="IPR013984">
    <property type="entry name" value="Ald_Fedxn_OxRdtase_dom2"/>
</dbReference>
<organism evidence="10 11">
    <name type="scientific">Methanothrix harundinacea</name>
    <dbReference type="NCBI Taxonomy" id="301375"/>
    <lineage>
        <taxon>Archaea</taxon>
        <taxon>Methanobacteriati</taxon>
        <taxon>Methanobacteriota</taxon>
        <taxon>Stenosarchaea group</taxon>
        <taxon>Methanomicrobia</taxon>
        <taxon>Methanotrichales</taxon>
        <taxon>Methanotrichaceae</taxon>
        <taxon>Methanothrix</taxon>
    </lineage>
</organism>
<dbReference type="InterPro" id="IPR001203">
    <property type="entry name" value="OxRdtase_Ald_Fedxn_C"/>
</dbReference>
<keyword evidence="7" id="KW-0411">Iron-sulfur</keyword>
<evidence type="ECO:0000256" key="4">
    <source>
        <dbReference type="ARBA" id="ARBA00022723"/>
    </source>
</evidence>
<accession>A0A101FVB9</accession>
<comment type="caution">
    <text evidence="10">The sequence shown here is derived from an EMBL/GenBank/DDBJ whole genome shotgun (WGS) entry which is preliminary data.</text>
</comment>
<protein>
    <submittedName>
        <fullName evidence="10">Aldehyde ferredoxin oxidoreductase</fullName>
    </submittedName>
</protein>
<gene>
    <name evidence="10" type="ORF">XD72_0530</name>
</gene>
<evidence type="ECO:0000256" key="3">
    <source>
        <dbReference type="ARBA" id="ARBA00022485"/>
    </source>
</evidence>
<evidence type="ECO:0000256" key="1">
    <source>
        <dbReference type="ARBA" id="ARBA00001966"/>
    </source>
</evidence>